<keyword evidence="4 7" id="KW-0812">Transmembrane</keyword>
<dbReference type="SUPFAM" id="SSF161098">
    <property type="entry name" value="MetI-like"/>
    <property type="match status" value="1"/>
</dbReference>
<evidence type="ECO:0000256" key="3">
    <source>
        <dbReference type="ARBA" id="ARBA00022475"/>
    </source>
</evidence>
<keyword evidence="6 7" id="KW-0472">Membrane</keyword>
<feature type="transmembrane region" description="Helical" evidence="7">
    <location>
        <begin position="125"/>
        <end position="146"/>
    </location>
</feature>
<dbReference type="PROSITE" id="PS50928">
    <property type="entry name" value="ABC_TM1"/>
    <property type="match status" value="1"/>
</dbReference>
<dbReference type="InterPro" id="IPR000515">
    <property type="entry name" value="MetI-like"/>
</dbReference>
<keyword evidence="10" id="KW-1185">Reference proteome</keyword>
<evidence type="ECO:0000256" key="7">
    <source>
        <dbReference type="RuleBase" id="RU363032"/>
    </source>
</evidence>
<evidence type="ECO:0000256" key="2">
    <source>
        <dbReference type="ARBA" id="ARBA00022448"/>
    </source>
</evidence>
<feature type="transmembrane region" description="Helical" evidence="7">
    <location>
        <begin position="221"/>
        <end position="246"/>
    </location>
</feature>
<feature type="transmembrane region" description="Helical" evidence="7">
    <location>
        <begin position="175"/>
        <end position="200"/>
    </location>
</feature>
<reference evidence="9" key="1">
    <citation type="submission" date="2022-08" db="EMBL/GenBank/DDBJ databases">
        <title>Alicyclobacillus fastidiosus DSM 17978, complete genome.</title>
        <authorList>
            <person name="Wang Q."/>
            <person name="Cai R."/>
            <person name="Wang Z."/>
        </authorList>
    </citation>
    <scope>NUCLEOTIDE SEQUENCE</scope>
    <source>
        <strain evidence="9">DSM 17978</strain>
    </source>
</reference>
<keyword evidence="3" id="KW-1003">Cell membrane</keyword>
<name>A0ABY6ZC96_9BACL</name>
<feature type="domain" description="ABC transmembrane type-1" evidence="8">
    <location>
        <begin position="88"/>
        <end position="304"/>
    </location>
</feature>
<evidence type="ECO:0000313" key="9">
    <source>
        <dbReference type="EMBL" id="WAH39824.1"/>
    </source>
</evidence>
<feature type="transmembrane region" description="Helical" evidence="7">
    <location>
        <begin position="94"/>
        <end position="113"/>
    </location>
</feature>
<dbReference type="EMBL" id="CP104067">
    <property type="protein sequence ID" value="WAH39824.1"/>
    <property type="molecule type" value="Genomic_DNA"/>
</dbReference>
<keyword evidence="2 7" id="KW-0813">Transport</keyword>
<evidence type="ECO:0000256" key="4">
    <source>
        <dbReference type="ARBA" id="ARBA00022692"/>
    </source>
</evidence>
<accession>A0ABY6ZC96</accession>
<evidence type="ECO:0000256" key="1">
    <source>
        <dbReference type="ARBA" id="ARBA00004651"/>
    </source>
</evidence>
<dbReference type="InterPro" id="IPR035906">
    <property type="entry name" value="MetI-like_sf"/>
</dbReference>
<feature type="transmembrane region" description="Helical" evidence="7">
    <location>
        <begin position="25"/>
        <end position="47"/>
    </location>
</feature>
<comment type="similarity">
    <text evidence="7">Belongs to the binding-protein-dependent transport system permease family.</text>
</comment>
<evidence type="ECO:0000259" key="8">
    <source>
        <dbReference type="PROSITE" id="PS50928"/>
    </source>
</evidence>
<gene>
    <name evidence="9" type="ORF">NZD89_15585</name>
</gene>
<dbReference type="PANTHER" id="PTHR43005">
    <property type="entry name" value="BLR7065 PROTEIN"/>
    <property type="match status" value="1"/>
</dbReference>
<protein>
    <submittedName>
        <fullName evidence="9">Sugar ABC transporter permease</fullName>
    </submittedName>
</protein>
<organism evidence="9 10">
    <name type="scientific">Alicyclobacillus fastidiosus</name>
    <dbReference type="NCBI Taxonomy" id="392011"/>
    <lineage>
        <taxon>Bacteria</taxon>
        <taxon>Bacillati</taxon>
        <taxon>Bacillota</taxon>
        <taxon>Bacilli</taxon>
        <taxon>Bacillales</taxon>
        <taxon>Alicyclobacillaceae</taxon>
        <taxon>Alicyclobacillus</taxon>
    </lineage>
</organism>
<sequence length="311" mass="34954">MSAVVTKQQDVTTALKAKRRKGLGWGPWLFILPLMVYLVLMFGYPLYYSLIISFKNMNQITMISGNAHFIGLKNYIQAWSGQQFWHTVGNTLEFTALSIVFQFSIGLGLAILFNRKFPGSKFLRSMILVPWLIPALISGTIFKWMFDANDGIVNEVLLSLHIIHHPIPWLLHSQLAMLVIIATNIWAGIPFNMVLIYSGLQDVPAELYEAAQLDGASKWKSFWHITIPSVRTVFAIVLMLGLIYTLKVFDIVISLTGGGPANSTQLLSTWSYTLSFTNLNFGQGAAIANGMMIIALVCTFFYLWFNKKSLK</sequence>
<dbReference type="Gene3D" id="1.10.3720.10">
    <property type="entry name" value="MetI-like"/>
    <property type="match status" value="1"/>
</dbReference>
<evidence type="ECO:0000256" key="6">
    <source>
        <dbReference type="ARBA" id="ARBA00023136"/>
    </source>
</evidence>
<dbReference type="CDD" id="cd06261">
    <property type="entry name" value="TM_PBP2"/>
    <property type="match status" value="1"/>
</dbReference>
<evidence type="ECO:0000313" key="10">
    <source>
        <dbReference type="Proteomes" id="UP001164761"/>
    </source>
</evidence>
<dbReference type="Pfam" id="PF00528">
    <property type="entry name" value="BPD_transp_1"/>
    <property type="match status" value="1"/>
</dbReference>
<dbReference type="RefSeq" id="WP_268003722.1">
    <property type="nucleotide sequence ID" value="NZ_BSUT01000001.1"/>
</dbReference>
<feature type="transmembrane region" description="Helical" evidence="7">
    <location>
        <begin position="284"/>
        <end position="305"/>
    </location>
</feature>
<dbReference type="Proteomes" id="UP001164761">
    <property type="component" value="Chromosome"/>
</dbReference>
<proteinExistence type="inferred from homology"/>
<dbReference type="PANTHER" id="PTHR43005:SF1">
    <property type="entry name" value="SPERMIDINE_PUTRESCINE TRANSPORT SYSTEM PERMEASE PROTEIN"/>
    <property type="match status" value="1"/>
</dbReference>
<keyword evidence="5 7" id="KW-1133">Transmembrane helix</keyword>
<evidence type="ECO:0000256" key="5">
    <source>
        <dbReference type="ARBA" id="ARBA00022989"/>
    </source>
</evidence>
<comment type="subcellular location">
    <subcellularLocation>
        <location evidence="1 7">Cell membrane</location>
        <topology evidence="1 7">Multi-pass membrane protein</topology>
    </subcellularLocation>
</comment>